<evidence type="ECO:0000313" key="1">
    <source>
        <dbReference type="EMBL" id="GAA4681961.1"/>
    </source>
</evidence>
<name>A0ABP8W5F5_9MICO</name>
<evidence type="ECO:0008006" key="3">
    <source>
        <dbReference type="Google" id="ProtNLM"/>
    </source>
</evidence>
<evidence type="ECO:0000313" key="2">
    <source>
        <dbReference type="Proteomes" id="UP001501295"/>
    </source>
</evidence>
<dbReference type="RefSeq" id="WP_345376657.1">
    <property type="nucleotide sequence ID" value="NZ_BAABLM010000006.1"/>
</dbReference>
<organism evidence="1 2">
    <name type="scientific">Frondihabitans cladoniiphilus</name>
    <dbReference type="NCBI Taxonomy" id="715785"/>
    <lineage>
        <taxon>Bacteria</taxon>
        <taxon>Bacillati</taxon>
        <taxon>Actinomycetota</taxon>
        <taxon>Actinomycetes</taxon>
        <taxon>Micrococcales</taxon>
        <taxon>Microbacteriaceae</taxon>
        <taxon>Frondihabitans</taxon>
    </lineage>
</organism>
<accession>A0ABP8W5F5</accession>
<comment type="caution">
    <text evidence="1">The sequence shown here is derived from an EMBL/GenBank/DDBJ whole genome shotgun (WGS) entry which is preliminary data.</text>
</comment>
<protein>
    <recommendedName>
        <fullName evidence="3">Very-short-patch-repair endonuclease</fullName>
    </recommendedName>
</protein>
<keyword evidence="2" id="KW-1185">Reference proteome</keyword>
<dbReference type="EMBL" id="BAABLM010000006">
    <property type="protein sequence ID" value="GAA4681961.1"/>
    <property type="molecule type" value="Genomic_DNA"/>
</dbReference>
<reference evidence="2" key="1">
    <citation type="journal article" date="2019" name="Int. J. Syst. Evol. Microbiol.">
        <title>The Global Catalogue of Microorganisms (GCM) 10K type strain sequencing project: providing services to taxonomists for standard genome sequencing and annotation.</title>
        <authorList>
            <consortium name="The Broad Institute Genomics Platform"/>
            <consortium name="The Broad Institute Genome Sequencing Center for Infectious Disease"/>
            <person name="Wu L."/>
            <person name="Ma J."/>
        </authorList>
    </citation>
    <scope>NUCLEOTIDE SEQUENCE [LARGE SCALE GENOMIC DNA]</scope>
    <source>
        <strain evidence="2">JCM 18956</strain>
    </source>
</reference>
<dbReference type="Proteomes" id="UP001501295">
    <property type="component" value="Unassembled WGS sequence"/>
</dbReference>
<gene>
    <name evidence="1" type="ORF">GCM10025780_29200</name>
</gene>
<sequence>MATIGSWVDAAGGVLHKRRLVALGARDRDLTRAVRSGEVRRARRGWYTTLSQADPRFVALRVGGRLTGVAALEQLAAWLPRRRMQMTVSVPRNAARLRGPDGVRVVYDGIDVLARGDLTVVAPKDALPRALLELEFDEAVTLLDWARRSDWFDESDVAEVMSKLPADARGVLEWSNPTSESFIESLARVRSELDGRRVVTQVPVGRRQFFDLEVDGVVAIEVDGREFHADSFEADRRKDLAIILEGRFPIRLTYDMVVHQWQRVAEAVDRALAMHHDGGSPPPRRRRLPRRRGSRPWLLPACTL</sequence>
<proteinExistence type="predicted"/>